<feature type="transmembrane region" description="Helical" evidence="8">
    <location>
        <begin position="295"/>
        <end position="312"/>
    </location>
</feature>
<keyword evidence="6 8" id="KW-1133">Transmembrane helix</keyword>
<feature type="transmembrane region" description="Helical" evidence="8">
    <location>
        <begin position="319"/>
        <end position="341"/>
    </location>
</feature>
<evidence type="ECO:0000256" key="2">
    <source>
        <dbReference type="ARBA" id="ARBA00022475"/>
    </source>
</evidence>
<evidence type="ECO:0000256" key="6">
    <source>
        <dbReference type="ARBA" id="ARBA00022989"/>
    </source>
</evidence>
<sequence length="524" mass="56272">MRHAVPRTVSVHRDHVGWLAAAAVFLLALALRLHGLGDKPYWLDEVTTLRRSALALVPLVRDSLAFHHLPLFFLVESPIERFGLGPFAMRLPAALFGALACALLVPIGRDASGRAPGLSAGLSVGLAAGLLAALSPFQVQYAQEARSYTLVLCFILIGIWGVVRLVRAPSGERSGWLLYAIGTALALDTLSVALFWFAAAQLCAALIAATRVGPGGRRWFVRRWLPVQALVLLVYLPFVFTMIVLTRGRMGSGLDWVRPASVHSVSTILQSVYLLRRSSLIAFRVFPGPLDIGGLPWPGLCVLALVVLGVLLRRRETAVQVLLITALALPVGIALCSLHSSLWMPRYLMWSGPILFLLAGLGVSSLSARARPPALALIAVLGLVNLWPYYATETKPLWNEAAAFLRDNRLPGDLLLVDDPASVEMMNIQLDPRAVLAGRIPAGGFAPGDWTGDVDTALAAQRAGRRVWAVHGKVGQNDSTTLGALLREAAPLGETAERRRIGLDITLLRFAPAAPRGSLGKAAP</sequence>
<evidence type="ECO:0000256" key="4">
    <source>
        <dbReference type="ARBA" id="ARBA00022679"/>
    </source>
</evidence>
<feature type="transmembrane region" description="Helical" evidence="8">
    <location>
        <begin position="227"/>
        <end position="245"/>
    </location>
</feature>
<keyword evidence="4 9" id="KW-0808">Transferase</keyword>
<dbReference type="EMBL" id="JAMSKV010000007">
    <property type="protein sequence ID" value="MCQ8278648.1"/>
    <property type="molecule type" value="Genomic_DNA"/>
</dbReference>
<dbReference type="EC" id="2.4.-.-" evidence="9"/>
<feature type="transmembrane region" description="Helical" evidence="8">
    <location>
        <begin position="178"/>
        <end position="207"/>
    </location>
</feature>
<evidence type="ECO:0000256" key="3">
    <source>
        <dbReference type="ARBA" id="ARBA00022676"/>
    </source>
</evidence>
<evidence type="ECO:0000256" key="5">
    <source>
        <dbReference type="ARBA" id="ARBA00022692"/>
    </source>
</evidence>
<evidence type="ECO:0000313" key="10">
    <source>
        <dbReference type="Proteomes" id="UP001524587"/>
    </source>
</evidence>
<dbReference type="GO" id="GO:0016757">
    <property type="term" value="F:glycosyltransferase activity"/>
    <property type="evidence" value="ECO:0007669"/>
    <property type="project" value="UniProtKB-KW"/>
</dbReference>
<organism evidence="9 10">
    <name type="scientific">Endosaccharibacter trunci</name>
    <dbReference type="NCBI Taxonomy" id="2812733"/>
    <lineage>
        <taxon>Bacteria</taxon>
        <taxon>Pseudomonadati</taxon>
        <taxon>Pseudomonadota</taxon>
        <taxon>Alphaproteobacteria</taxon>
        <taxon>Acetobacterales</taxon>
        <taxon>Acetobacteraceae</taxon>
        <taxon>Endosaccharibacter</taxon>
    </lineage>
</organism>
<gene>
    <name evidence="9" type="ORF">NFI95_09310</name>
</gene>
<dbReference type="Proteomes" id="UP001524587">
    <property type="component" value="Unassembled WGS sequence"/>
</dbReference>
<keyword evidence="5 8" id="KW-0812">Transmembrane</keyword>
<feature type="transmembrane region" description="Helical" evidence="8">
    <location>
        <begin position="117"/>
        <end position="135"/>
    </location>
</feature>
<reference evidence="9 10" key="1">
    <citation type="submission" date="2022-06" db="EMBL/GenBank/DDBJ databases">
        <title>Endosaccharibacter gen. nov., sp. nov., endophytic bacteria isolated from sugarcane.</title>
        <authorList>
            <person name="Pitiwittayakul N."/>
            <person name="Yukphan P."/>
            <person name="Charoenyingcharoen P."/>
            <person name="Tanasupawat S."/>
        </authorList>
    </citation>
    <scope>NUCLEOTIDE SEQUENCE [LARGE SCALE GENOMIC DNA]</scope>
    <source>
        <strain evidence="9 10">KSS8</strain>
    </source>
</reference>
<keyword evidence="7 8" id="KW-0472">Membrane</keyword>
<evidence type="ECO:0000256" key="8">
    <source>
        <dbReference type="SAM" id="Phobius"/>
    </source>
</evidence>
<feature type="transmembrane region" description="Helical" evidence="8">
    <location>
        <begin position="373"/>
        <end position="390"/>
    </location>
</feature>
<evidence type="ECO:0000256" key="1">
    <source>
        <dbReference type="ARBA" id="ARBA00004651"/>
    </source>
</evidence>
<dbReference type="PANTHER" id="PTHR33908:SF11">
    <property type="entry name" value="MEMBRANE PROTEIN"/>
    <property type="match status" value="1"/>
</dbReference>
<dbReference type="RefSeq" id="WP_422864130.1">
    <property type="nucleotide sequence ID" value="NZ_JAMSKV010000007.1"/>
</dbReference>
<feature type="transmembrane region" description="Helical" evidence="8">
    <location>
        <begin position="87"/>
        <end position="105"/>
    </location>
</feature>
<keyword evidence="2" id="KW-1003">Cell membrane</keyword>
<keyword evidence="10" id="KW-1185">Reference proteome</keyword>
<evidence type="ECO:0000256" key="7">
    <source>
        <dbReference type="ARBA" id="ARBA00023136"/>
    </source>
</evidence>
<comment type="subcellular location">
    <subcellularLocation>
        <location evidence="1">Cell membrane</location>
        <topology evidence="1">Multi-pass membrane protein</topology>
    </subcellularLocation>
</comment>
<feature type="transmembrane region" description="Helical" evidence="8">
    <location>
        <begin position="347"/>
        <end position="366"/>
    </location>
</feature>
<name>A0ABT1W7D3_9PROT</name>
<dbReference type="PANTHER" id="PTHR33908">
    <property type="entry name" value="MANNOSYLTRANSFERASE YKCB-RELATED"/>
    <property type="match status" value="1"/>
</dbReference>
<keyword evidence="3 9" id="KW-0328">Glycosyltransferase</keyword>
<feature type="transmembrane region" description="Helical" evidence="8">
    <location>
        <begin position="147"/>
        <end position="166"/>
    </location>
</feature>
<comment type="caution">
    <text evidence="9">The sequence shown here is derived from an EMBL/GenBank/DDBJ whole genome shotgun (WGS) entry which is preliminary data.</text>
</comment>
<protein>
    <submittedName>
        <fullName evidence="9">Glycosyltransferase family 39 protein</fullName>
        <ecNumber evidence="9">2.4.-.-</ecNumber>
    </submittedName>
</protein>
<evidence type="ECO:0000313" key="9">
    <source>
        <dbReference type="EMBL" id="MCQ8278648.1"/>
    </source>
</evidence>
<feature type="transmembrane region" description="Helical" evidence="8">
    <location>
        <begin position="15"/>
        <end position="33"/>
    </location>
</feature>
<dbReference type="InterPro" id="IPR050297">
    <property type="entry name" value="LipidA_mod_glycosyltrf_83"/>
</dbReference>
<proteinExistence type="predicted"/>
<accession>A0ABT1W7D3</accession>